<organism evidence="1 2">
    <name type="scientific">Zingiber officinale</name>
    <name type="common">Ginger</name>
    <name type="synonym">Amomum zingiber</name>
    <dbReference type="NCBI Taxonomy" id="94328"/>
    <lineage>
        <taxon>Eukaryota</taxon>
        <taxon>Viridiplantae</taxon>
        <taxon>Streptophyta</taxon>
        <taxon>Embryophyta</taxon>
        <taxon>Tracheophyta</taxon>
        <taxon>Spermatophyta</taxon>
        <taxon>Magnoliopsida</taxon>
        <taxon>Liliopsida</taxon>
        <taxon>Zingiberales</taxon>
        <taxon>Zingiberaceae</taxon>
        <taxon>Zingiber</taxon>
    </lineage>
</organism>
<reference evidence="1 2" key="1">
    <citation type="submission" date="2020-08" db="EMBL/GenBank/DDBJ databases">
        <title>Plant Genome Project.</title>
        <authorList>
            <person name="Zhang R.-G."/>
        </authorList>
    </citation>
    <scope>NUCLEOTIDE SEQUENCE [LARGE SCALE GENOMIC DNA]</scope>
    <source>
        <tissue evidence="1">Rhizome</tissue>
    </source>
</reference>
<proteinExistence type="predicted"/>
<keyword evidence="2" id="KW-1185">Reference proteome</keyword>
<sequence>MIKKKWEGNPTVHVRKISIRHQSSMLSNGMYSPKGIKAANLQEQEHIETRNLADTSGSGRHSCLGSSPVLSEPHLKPWLSSKAPSSEEEQVKFMPIISQNVDKVDNIQAKGFKSGIVDWGLLERLKYHQKCAVHWGTKRPKSIKNKSSPVLYTFNTYTQHTGRKARPQSERFGSFDHKAKQISVDDEQLDDSKRASTISPFVADSQKHYDACSDLKATCSELSLQMDFGSSVSTSNFLVLTSAGTYNTTEIQDTSLQHPQESQDYPHNQGLADCLCQLRQSNNIQNHLRDIAETRRNSFESYFDDTILMEGKSCKISIGHVVDDKVIDESPRLSNSCLFPCVSLIKASNTLRAETVISTEKSKHQIRNQKQISQNSLQQFLILAAKEERNSSVCQSNVRPKWMKRSASLKDGSSTFGLGTADNNKEISSYKVRQSPLRMVFNSLLIPKNTVHLSGPISSSPSQSSFTYKNGTYLISKKTADTSNDESYRKQGFLHNDNHDAKIWKAILQVSWKHGVPLFMFSSSDGGILAATITRQNGLHKHDFECAYSIFCLHEIKKIDALANTGKRSNKQWLVSDVIGRMNVSRTKNHDPQNHYFTREFVLLGTEPTPSQGPDAFSLNSELAAIIVKVPEEMLESCDHSLPRISYFNDSPVSISHEEESSNSDLCNMVILLPSGIHGSSIDSKPPPLIQRWRSGGKCDCGGWDEGCSLTVLSNKFHGCSSSTLSNMGRLKLFLQAGSQTNTHAFHMVSSEDGLYTVNFVTSISCVQAFAIGLATLHCWHPSIHSCEPKELPLQDKGSPHCK</sequence>
<name>A0A8J5GF92_ZINOF</name>
<dbReference type="PANTHER" id="PTHR31390:SF12">
    <property type="entry name" value="PUTATIVE (DUF3527)-RELATED"/>
    <property type="match status" value="1"/>
</dbReference>
<dbReference type="Proteomes" id="UP000734854">
    <property type="component" value="Unassembled WGS sequence"/>
</dbReference>
<evidence type="ECO:0000313" key="2">
    <source>
        <dbReference type="Proteomes" id="UP000734854"/>
    </source>
</evidence>
<gene>
    <name evidence="1" type="ORF">ZIOFF_031782</name>
</gene>
<accession>A0A8J5GF92</accession>
<protein>
    <submittedName>
        <fullName evidence="1">Uncharacterized protein</fullName>
    </submittedName>
</protein>
<dbReference type="OrthoDB" id="1898655at2759"/>
<dbReference type="AlphaFoldDB" id="A0A8J5GF92"/>
<dbReference type="Pfam" id="PF12043">
    <property type="entry name" value="DUF3527"/>
    <property type="match status" value="2"/>
</dbReference>
<evidence type="ECO:0000313" key="1">
    <source>
        <dbReference type="EMBL" id="KAG6506459.1"/>
    </source>
</evidence>
<dbReference type="InterPro" id="IPR021916">
    <property type="entry name" value="DUF3527"/>
</dbReference>
<comment type="caution">
    <text evidence="1">The sequence shown here is derived from an EMBL/GenBank/DDBJ whole genome shotgun (WGS) entry which is preliminary data.</text>
</comment>
<dbReference type="EMBL" id="JACMSC010000009">
    <property type="protein sequence ID" value="KAG6506459.1"/>
    <property type="molecule type" value="Genomic_DNA"/>
</dbReference>
<dbReference type="PANTHER" id="PTHR31390">
    <property type="entry name" value="EXPRESSED PROTEIN"/>
    <property type="match status" value="1"/>
</dbReference>